<name>A0A4Y2HHX8_ARAVE</name>
<sequence>MKETCSMRYIDDFTEATSLQLLRPLPLVILDMIEGLDYIGLECRCCLSTRLDAGFDDVLVFYCGKGTNRLAFNFGAICENIQWCSVGYNLLPREGSVLQVLRLALEGVRDLWVEHLKSSVCGGLRVTFFRLIHDMRFDGEIVLEYGFTRDSVWIFRLLEEVFPKYSFCSERKFLVESFLLAREELISRLFRACGVTGLL</sequence>
<protein>
    <submittedName>
        <fullName evidence="1">Uncharacterized protein</fullName>
    </submittedName>
</protein>
<dbReference type="AlphaFoldDB" id="A0A4Y2HHX8"/>
<evidence type="ECO:0000313" key="1">
    <source>
        <dbReference type="EMBL" id="GBM64952.1"/>
    </source>
</evidence>
<dbReference type="EMBL" id="BGPR01001952">
    <property type="protein sequence ID" value="GBM64952.1"/>
    <property type="molecule type" value="Genomic_DNA"/>
</dbReference>
<proteinExistence type="predicted"/>
<evidence type="ECO:0000313" key="2">
    <source>
        <dbReference type="Proteomes" id="UP000499080"/>
    </source>
</evidence>
<organism evidence="1 2">
    <name type="scientific">Araneus ventricosus</name>
    <name type="common">Orbweaver spider</name>
    <name type="synonym">Epeira ventricosa</name>
    <dbReference type="NCBI Taxonomy" id="182803"/>
    <lineage>
        <taxon>Eukaryota</taxon>
        <taxon>Metazoa</taxon>
        <taxon>Ecdysozoa</taxon>
        <taxon>Arthropoda</taxon>
        <taxon>Chelicerata</taxon>
        <taxon>Arachnida</taxon>
        <taxon>Araneae</taxon>
        <taxon>Araneomorphae</taxon>
        <taxon>Entelegynae</taxon>
        <taxon>Araneoidea</taxon>
        <taxon>Araneidae</taxon>
        <taxon>Araneus</taxon>
    </lineage>
</organism>
<dbReference type="Proteomes" id="UP000499080">
    <property type="component" value="Unassembled WGS sequence"/>
</dbReference>
<accession>A0A4Y2HHX8</accession>
<gene>
    <name evidence="1" type="ORF">AVEN_66137_1</name>
</gene>
<comment type="caution">
    <text evidence="1">The sequence shown here is derived from an EMBL/GenBank/DDBJ whole genome shotgun (WGS) entry which is preliminary data.</text>
</comment>
<reference evidence="1 2" key="1">
    <citation type="journal article" date="2019" name="Sci. Rep.">
        <title>Orb-weaving spider Araneus ventricosus genome elucidates the spidroin gene catalogue.</title>
        <authorList>
            <person name="Kono N."/>
            <person name="Nakamura H."/>
            <person name="Ohtoshi R."/>
            <person name="Moran D.A.P."/>
            <person name="Shinohara A."/>
            <person name="Yoshida Y."/>
            <person name="Fujiwara M."/>
            <person name="Mori M."/>
            <person name="Tomita M."/>
            <person name="Arakawa K."/>
        </authorList>
    </citation>
    <scope>NUCLEOTIDE SEQUENCE [LARGE SCALE GENOMIC DNA]</scope>
</reference>
<keyword evidence="2" id="KW-1185">Reference proteome</keyword>